<gene>
    <name evidence="1" type="ORF">RIB2604_03500660</name>
</gene>
<dbReference type="Proteomes" id="UP000075230">
    <property type="component" value="Unassembled WGS sequence"/>
</dbReference>
<dbReference type="InterPro" id="IPR013203">
    <property type="entry name" value="Leader_Arg2_CPA1"/>
</dbReference>
<proteinExistence type="predicted"/>
<dbReference type="AlphaFoldDB" id="A0A146FXV1"/>
<reference evidence="1 2" key="1">
    <citation type="journal article" date="2016" name="DNA Res.">
        <title>Genome sequence of Aspergillus luchuensis NBRC 4314.</title>
        <authorList>
            <person name="Yamada O."/>
            <person name="Machida M."/>
            <person name="Hosoyama A."/>
            <person name="Goto M."/>
            <person name="Takahashi T."/>
            <person name="Futagami T."/>
            <person name="Yamagata Y."/>
            <person name="Takeuchi M."/>
            <person name="Kobayashi T."/>
            <person name="Koike H."/>
            <person name="Abe K."/>
            <person name="Asai K."/>
            <person name="Arita M."/>
            <person name="Fujita N."/>
            <person name="Fukuda K."/>
            <person name="Higa K."/>
            <person name="Horikawa H."/>
            <person name="Ishikawa T."/>
            <person name="Jinno K."/>
            <person name="Kato Y."/>
            <person name="Kirimura K."/>
            <person name="Mizutani O."/>
            <person name="Nakasone K."/>
            <person name="Sano M."/>
            <person name="Shiraishi Y."/>
            <person name="Tsukahara M."/>
            <person name="Gomi K."/>
        </authorList>
    </citation>
    <scope>NUCLEOTIDE SEQUENCE [LARGE SCALE GENOMIC DNA]</scope>
    <source>
        <strain evidence="1 2">RIB 2604</strain>
    </source>
</reference>
<organism evidence="1 2">
    <name type="scientific">Aspergillus kawachii</name>
    <name type="common">White koji mold</name>
    <name type="synonym">Aspergillus awamori var. kawachi</name>
    <dbReference type="NCBI Taxonomy" id="1069201"/>
    <lineage>
        <taxon>Eukaryota</taxon>
        <taxon>Fungi</taxon>
        <taxon>Dikarya</taxon>
        <taxon>Ascomycota</taxon>
        <taxon>Pezizomycotina</taxon>
        <taxon>Eurotiomycetes</taxon>
        <taxon>Eurotiomycetidae</taxon>
        <taxon>Eurotiales</taxon>
        <taxon>Aspergillaceae</taxon>
        <taxon>Aspergillus</taxon>
        <taxon>Aspergillus subgen. Circumdati</taxon>
    </lineage>
</organism>
<sequence>MDPSSEGRENRRKMTGNSTVALMRLAPSVFTSQDYISDHLWKASGNF</sequence>
<protein>
    <submittedName>
        <fullName evidence="1">C6 transcription factor RosA</fullName>
    </submittedName>
</protein>
<accession>A0A146FXV1</accession>
<dbReference type="EMBL" id="BCWF01000034">
    <property type="protein sequence ID" value="GAT30510.1"/>
    <property type="molecule type" value="Genomic_DNA"/>
</dbReference>
<evidence type="ECO:0000313" key="2">
    <source>
        <dbReference type="Proteomes" id="UP000075230"/>
    </source>
</evidence>
<comment type="caution">
    <text evidence="1">The sequence shown here is derived from an EMBL/GenBank/DDBJ whole genome shotgun (WGS) entry which is preliminary data.</text>
</comment>
<name>A0A146FXV1_ASPKA</name>
<evidence type="ECO:0000313" key="1">
    <source>
        <dbReference type="EMBL" id="GAT30510.1"/>
    </source>
</evidence>
<reference evidence="2" key="2">
    <citation type="submission" date="2016-02" db="EMBL/GenBank/DDBJ databases">
        <title>Genome sequencing of Aspergillus luchuensis NBRC 4314.</title>
        <authorList>
            <person name="Yamada O."/>
        </authorList>
    </citation>
    <scope>NUCLEOTIDE SEQUENCE [LARGE SCALE GENOMIC DNA]</scope>
    <source>
        <strain evidence="2">RIB 2604</strain>
    </source>
</reference>
<dbReference type="Pfam" id="PF08252">
    <property type="entry name" value="Leader_CPA1"/>
    <property type="match status" value="1"/>
</dbReference>